<dbReference type="InterPro" id="IPR016040">
    <property type="entry name" value="NAD(P)-bd_dom"/>
</dbReference>
<dbReference type="Proteomes" id="UP000462435">
    <property type="component" value="Unassembled WGS sequence"/>
</dbReference>
<feature type="domain" description="NAD(P)-binding" evidence="1">
    <location>
        <begin position="7"/>
        <end position="192"/>
    </location>
</feature>
<dbReference type="AlphaFoldDB" id="A0A7V8FWP0"/>
<dbReference type="PANTHER" id="PTHR43355">
    <property type="entry name" value="FLAVIN REDUCTASE (NADPH)"/>
    <property type="match status" value="1"/>
</dbReference>
<dbReference type="CDD" id="cd05244">
    <property type="entry name" value="BVR-B_like_SDR_a"/>
    <property type="match status" value="1"/>
</dbReference>
<protein>
    <recommendedName>
        <fullName evidence="1">NAD(P)-binding domain-containing protein</fullName>
    </recommendedName>
</protein>
<sequence>MNIALIGASGNVGSRILEEALRRGHTVIAIARDAGKIAPRENITAGSADVKDSAALAAAICGADVVISSGRFANFTAGDLLPALKQAGVKRLAVVGGAGSLEIAPGKALVDTPDFPAEYKPEASAGRAFLNDLRQEHEIEWTFLSPSALFIAGERTGKFRLGGDQLLVGTDGKSWISYEDYAIALLDELEQPRHVRARFTVGY</sequence>
<dbReference type="GO" id="GO:0016646">
    <property type="term" value="F:oxidoreductase activity, acting on the CH-NH group of donors, NAD or NADP as acceptor"/>
    <property type="evidence" value="ECO:0007669"/>
    <property type="project" value="TreeGrafter"/>
</dbReference>
<dbReference type="InterPro" id="IPR051606">
    <property type="entry name" value="Polyketide_Oxido-like"/>
</dbReference>
<evidence type="ECO:0000313" key="3">
    <source>
        <dbReference type="Proteomes" id="UP000462435"/>
    </source>
</evidence>
<evidence type="ECO:0000259" key="1">
    <source>
        <dbReference type="Pfam" id="PF13460"/>
    </source>
</evidence>
<reference evidence="3" key="1">
    <citation type="journal article" date="2020" name="MBio">
        <title>Horizontal gene transfer to a defensive symbiont with a reduced genome amongst a multipartite beetle microbiome.</title>
        <authorList>
            <person name="Waterworth S.C."/>
            <person name="Florez L.V."/>
            <person name="Rees E.R."/>
            <person name="Hertweck C."/>
            <person name="Kaltenpoth M."/>
            <person name="Kwan J.C."/>
        </authorList>
    </citation>
    <scope>NUCLEOTIDE SEQUENCE [LARGE SCALE GENOMIC DNA]</scope>
</reference>
<name>A0A7V8FWP0_9BURK</name>
<gene>
    <name evidence="2" type="ORF">GAK35_02189</name>
</gene>
<dbReference type="Pfam" id="PF13460">
    <property type="entry name" value="NAD_binding_10"/>
    <property type="match status" value="1"/>
</dbReference>
<evidence type="ECO:0000313" key="2">
    <source>
        <dbReference type="EMBL" id="KAF1043492.1"/>
    </source>
</evidence>
<dbReference type="EMBL" id="WNDX01000059">
    <property type="protein sequence ID" value="KAF1043492.1"/>
    <property type="molecule type" value="Genomic_DNA"/>
</dbReference>
<dbReference type="SUPFAM" id="SSF51735">
    <property type="entry name" value="NAD(P)-binding Rossmann-fold domains"/>
    <property type="match status" value="1"/>
</dbReference>
<dbReference type="PANTHER" id="PTHR43355:SF2">
    <property type="entry name" value="FLAVIN REDUCTASE (NADPH)"/>
    <property type="match status" value="1"/>
</dbReference>
<dbReference type="Gene3D" id="3.40.50.720">
    <property type="entry name" value="NAD(P)-binding Rossmann-like Domain"/>
    <property type="match status" value="1"/>
</dbReference>
<comment type="caution">
    <text evidence="2">The sequence shown here is derived from an EMBL/GenBank/DDBJ whole genome shotgun (WGS) entry which is preliminary data.</text>
</comment>
<dbReference type="InterPro" id="IPR036291">
    <property type="entry name" value="NAD(P)-bd_dom_sf"/>
</dbReference>
<proteinExistence type="predicted"/>
<accession>A0A7V8FWP0</accession>
<organism evidence="2 3">
    <name type="scientific">Herbaspirillum frisingense</name>
    <dbReference type="NCBI Taxonomy" id="92645"/>
    <lineage>
        <taxon>Bacteria</taxon>
        <taxon>Pseudomonadati</taxon>
        <taxon>Pseudomonadota</taxon>
        <taxon>Betaproteobacteria</taxon>
        <taxon>Burkholderiales</taxon>
        <taxon>Oxalobacteraceae</taxon>
        <taxon>Herbaspirillum</taxon>
    </lineage>
</organism>